<keyword evidence="1" id="KW-0653">Protein transport</keyword>
<feature type="region of interest" description="Disordered" evidence="3">
    <location>
        <begin position="541"/>
        <end position="763"/>
    </location>
</feature>
<feature type="coiled-coil region" evidence="2">
    <location>
        <begin position="271"/>
        <end position="299"/>
    </location>
</feature>
<dbReference type="OrthoDB" id="2196187at2759"/>
<protein>
    <recommendedName>
        <fullName evidence="1">Protein SDA1</fullName>
    </recommendedName>
</protein>
<dbReference type="OMA" id="AMYKTYK"/>
<feature type="compositionally biased region" description="Acidic residues" evidence="3">
    <location>
        <begin position="628"/>
        <end position="708"/>
    </location>
</feature>
<dbReference type="InterPro" id="IPR027312">
    <property type="entry name" value="Sda1"/>
</dbReference>
<gene>
    <name evidence="5" type="ORF">TTHERM_00786920</name>
</gene>
<accession>Q23ZH1</accession>
<organism evidence="5 6">
    <name type="scientific">Tetrahymena thermophila (strain SB210)</name>
    <dbReference type="NCBI Taxonomy" id="312017"/>
    <lineage>
        <taxon>Eukaryota</taxon>
        <taxon>Sar</taxon>
        <taxon>Alveolata</taxon>
        <taxon>Ciliophora</taxon>
        <taxon>Intramacronucleata</taxon>
        <taxon>Oligohymenophorea</taxon>
        <taxon>Hymenostomatida</taxon>
        <taxon>Tetrahymenina</taxon>
        <taxon>Tetrahymenidae</taxon>
        <taxon>Tetrahymena</taxon>
    </lineage>
</organism>
<feature type="region of interest" description="Disordered" evidence="3">
    <location>
        <begin position="853"/>
        <end position="877"/>
    </location>
</feature>
<comment type="subcellular location">
    <subcellularLocation>
        <location evidence="1">Nucleus</location>
        <location evidence="1">Nucleolus</location>
    </subcellularLocation>
</comment>
<dbReference type="AlphaFoldDB" id="Q23ZH1"/>
<feature type="compositionally biased region" description="Basic residues" evidence="3">
    <location>
        <begin position="740"/>
        <end position="749"/>
    </location>
</feature>
<keyword evidence="1" id="KW-0690">Ribosome biogenesis</keyword>
<dbReference type="GO" id="GO:0042273">
    <property type="term" value="P:ribosomal large subunit biogenesis"/>
    <property type="evidence" value="ECO:0007669"/>
    <property type="project" value="UniProtKB-UniRule"/>
</dbReference>
<evidence type="ECO:0000256" key="3">
    <source>
        <dbReference type="SAM" id="MobiDB-lite"/>
    </source>
</evidence>
<feature type="compositionally biased region" description="Basic and acidic residues" evidence="3">
    <location>
        <begin position="541"/>
        <end position="557"/>
    </location>
</feature>
<dbReference type="SUPFAM" id="SSF48371">
    <property type="entry name" value="ARM repeat"/>
    <property type="match status" value="1"/>
</dbReference>
<feature type="compositionally biased region" description="Basic and acidic residues" evidence="3">
    <location>
        <begin position="617"/>
        <end position="627"/>
    </location>
</feature>
<feature type="compositionally biased region" description="Acidic residues" evidence="3">
    <location>
        <begin position="558"/>
        <end position="601"/>
    </location>
</feature>
<dbReference type="eggNOG" id="KOG2229">
    <property type="taxonomic scope" value="Eukaryota"/>
</dbReference>
<dbReference type="GO" id="GO:0005730">
    <property type="term" value="C:nucleolus"/>
    <property type="evidence" value="ECO:0007669"/>
    <property type="project" value="UniProtKB-SubCell"/>
</dbReference>
<proteinExistence type="inferred from homology"/>
<feature type="compositionally biased region" description="Basic and acidic residues" evidence="3">
    <location>
        <begin position="803"/>
        <end position="826"/>
    </location>
</feature>
<evidence type="ECO:0000259" key="4">
    <source>
        <dbReference type="Pfam" id="PF08158"/>
    </source>
</evidence>
<evidence type="ECO:0000313" key="6">
    <source>
        <dbReference type="Proteomes" id="UP000009168"/>
    </source>
</evidence>
<dbReference type="InterPro" id="IPR016024">
    <property type="entry name" value="ARM-type_fold"/>
</dbReference>
<reference evidence="6" key="1">
    <citation type="journal article" date="2006" name="PLoS Biol.">
        <title>Macronuclear genome sequence of the ciliate Tetrahymena thermophila, a model eukaryote.</title>
        <authorList>
            <person name="Eisen J.A."/>
            <person name="Coyne R.S."/>
            <person name="Wu M."/>
            <person name="Wu D."/>
            <person name="Thiagarajan M."/>
            <person name="Wortman J.R."/>
            <person name="Badger J.H."/>
            <person name="Ren Q."/>
            <person name="Amedeo P."/>
            <person name="Jones K.M."/>
            <person name="Tallon L.J."/>
            <person name="Delcher A.L."/>
            <person name="Salzberg S.L."/>
            <person name="Silva J.C."/>
            <person name="Haas B.J."/>
            <person name="Majoros W.H."/>
            <person name="Farzad M."/>
            <person name="Carlton J.M."/>
            <person name="Smith R.K. Jr."/>
            <person name="Garg J."/>
            <person name="Pearlman R.E."/>
            <person name="Karrer K.M."/>
            <person name="Sun L."/>
            <person name="Manning G."/>
            <person name="Elde N.C."/>
            <person name="Turkewitz A.P."/>
            <person name="Asai D.J."/>
            <person name="Wilkes D.E."/>
            <person name="Wang Y."/>
            <person name="Cai H."/>
            <person name="Collins K."/>
            <person name="Stewart B.A."/>
            <person name="Lee S.R."/>
            <person name="Wilamowska K."/>
            <person name="Weinberg Z."/>
            <person name="Ruzzo W.L."/>
            <person name="Wloga D."/>
            <person name="Gaertig J."/>
            <person name="Frankel J."/>
            <person name="Tsao C.-C."/>
            <person name="Gorovsky M.A."/>
            <person name="Keeling P.J."/>
            <person name="Waller R.F."/>
            <person name="Patron N.J."/>
            <person name="Cherry J.M."/>
            <person name="Stover N.A."/>
            <person name="Krieger C.J."/>
            <person name="del Toro C."/>
            <person name="Ryder H.F."/>
            <person name="Williamson S.C."/>
            <person name="Barbeau R.A."/>
            <person name="Hamilton E.P."/>
            <person name="Orias E."/>
        </authorList>
    </citation>
    <scope>NUCLEOTIDE SEQUENCE [LARGE SCALE GENOMIC DNA]</scope>
    <source>
        <strain evidence="6">SB210</strain>
    </source>
</reference>
<dbReference type="STRING" id="312017.Q23ZH1"/>
<evidence type="ECO:0000256" key="1">
    <source>
        <dbReference type="RuleBase" id="RU365057"/>
    </source>
</evidence>
<dbReference type="PANTHER" id="PTHR12730:SF0">
    <property type="entry name" value="PROTEIN SDA1 HOMOLOG"/>
    <property type="match status" value="1"/>
</dbReference>
<dbReference type="Proteomes" id="UP000009168">
    <property type="component" value="Unassembled WGS sequence"/>
</dbReference>
<dbReference type="Pfam" id="PF08158">
    <property type="entry name" value="SDA1_HEAT"/>
    <property type="match status" value="1"/>
</dbReference>
<dbReference type="RefSeq" id="XP_001022131.1">
    <property type="nucleotide sequence ID" value="XM_001022131.1"/>
</dbReference>
<feature type="compositionally biased region" description="Basic and acidic residues" evidence="3">
    <location>
        <begin position="709"/>
        <end position="739"/>
    </location>
</feature>
<keyword evidence="6" id="KW-1185">Reference proteome</keyword>
<dbReference type="KEGG" id="tet:TTHERM_00786920"/>
<evidence type="ECO:0000256" key="2">
    <source>
        <dbReference type="SAM" id="Coils"/>
    </source>
</evidence>
<evidence type="ECO:0000313" key="5">
    <source>
        <dbReference type="EMBL" id="EAS01886.1"/>
    </source>
</evidence>
<feature type="domain" description="SDA1 N-terminal" evidence="4">
    <location>
        <begin position="85"/>
        <end position="444"/>
    </location>
</feature>
<keyword evidence="1" id="KW-0813">Transport</keyword>
<keyword evidence="1" id="KW-0539">Nucleus</keyword>
<sequence>MSLKVLKDQPLSKEEKDKKKLEEEQKKEEEDFVKQLEIISYKIRKSPELYVKEVTEYYSEFKQSFEKVKESPMQKNRKFSDLCVFLARIAQFYKFDVLDTYIMEFLEHYANQMNPALRRSLAAALMIMRSKNLLKPVETTSFLLKLLNCQDKELRKMIASHIVNDIRRMNKHHKNQKINKSLQNIIFEILKNNSDGIAKRSLQIMITLYKKGIWTDQKTVNIIASGCLNDNYKIKLISCYFLVSTTEMEEYVSTDEDEEEEIDLREKKGINKKTRAKIAKREREKKKAEKRLRKRMKQNIKNNFFPIDQIYNPQDFAEKVFTLLRKSHEKFPVKMCMMSVLSRMICRHQLILLSFYSFLQKYLLPHQKEVTKILAYLAESIHKLVPPDELILTVKHVIENFVNDRCSEQAMTWGLNTIREMCVKNYHILDSPNLNYLASYCDYKNKYVSRAAKSIVNLYRQINPKLLEKKYRGKIRQDGKLKDDDGELLKYGEEYIYDTIDGAELLQEDGDVPVYMDRLLTDEDFRKIKFLKMKQAQQEELERQEKIERMKRGRLADGEDDDEDDEDDDGEGSEYDDILSGEWEDEAEEYEDSEEEDDEENEQKKKKPKKVQKAQAPKKENKPKQKDQEDEEDIEIEEDYDDVSEISEDYDEEDASGEFEELEGEDDEEEEEEIEGEDDGEEGEEEDEEEEDIIMMDESENEGEAEVEEKDKKEKKKVAENKKSDQTQKKEDNKQEQSKKLKQQNKKRKLDLEGYSSFDSDEYDEEMQGYGNIHGHVNQSQIEAFKDSRAEARKKIEEANKNKVKERWYQGPKEKGGGLSNKDKKNFKPLAMLRPKKNSEQILVKKTKQKIQQIKNQLGHFQSGKHKKTGKKKIKRQ</sequence>
<dbReference type="GO" id="GO:0015031">
    <property type="term" value="P:protein transport"/>
    <property type="evidence" value="ECO:0007669"/>
    <property type="project" value="UniProtKB-KW"/>
</dbReference>
<feature type="compositionally biased region" description="Basic residues" evidence="3">
    <location>
        <begin position="863"/>
        <end position="877"/>
    </location>
</feature>
<feature type="region of interest" description="Disordered" evidence="3">
    <location>
        <begin position="803"/>
        <end position="841"/>
    </location>
</feature>
<dbReference type="InParanoid" id="Q23ZH1"/>
<name>Q23ZH1_TETTS</name>
<comment type="similarity">
    <text evidence="1">Belongs to the SDA1 family.</text>
</comment>
<dbReference type="HOGENOM" id="CLU_009161_3_1_1"/>
<dbReference type="PANTHER" id="PTHR12730">
    <property type="entry name" value="HSDA/SDA1-RELATED"/>
    <property type="match status" value="1"/>
</dbReference>
<dbReference type="EMBL" id="GG662552">
    <property type="protein sequence ID" value="EAS01886.1"/>
    <property type="molecule type" value="Genomic_DNA"/>
</dbReference>
<comment type="function">
    <text evidence="1">Required for 60S pre-ribosomal subunits export to the cytoplasm.</text>
</comment>
<keyword evidence="2" id="KW-0175">Coiled coil</keyword>
<dbReference type="GeneID" id="7831177"/>
<feature type="region of interest" description="Disordered" evidence="3">
    <location>
        <begin position="1"/>
        <end position="27"/>
    </location>
</feature>
<dbReference type="InterPro" id="IPR012977">
    <property type="entry name" value="SDA1_N"/>
</dbReference>
<dbReference type="GO" id="GO:0000055">
    <property type="term" value="P:ribosomal large subunit export from nucleus"/>
    <property type="evidence" value="ECO:0007669"/>
    <property type="project" value="UniProtKB-UniRule"/>
</dbReference>